<sequence>MATILIADDAPVMRRMLASILTRAGHRIVGEAEDGRQAVELYRELKPDLVTMDITMPELDGISAIREILREEPRARIVVFSALDQQLLIVSAIEAGAKDFVVKPFLEGKVVDVVTNVLRGK</sequence>
<keyword evidence="1" id="KW-0597">Phosphoprotein</keyword>
<dbReference type="SMART" id="SM00448">
    <property type="entry name" value="REC"/>
    <property type="match status" value="1"/>
</dbReference>
<dbReference type="GO" id="GO:0000160">
    <property type="term" value="P:phosphorelay signal transduction system"/>
    <property type="evidence" value="ECO:0007669"/>
    <property type="project" value="InterPro"/>
</dbReference>
<reference evidence="3 4" key="1">
    <citation type="submission" date="2020-08" db="EMBL/GenBank/DDBJ databases">
        <title>Cohnella phylogeny.</title>
        <authorList>
            <person name="Dunlap C."/>
        </authorList>
    </citation>
    <scope>NUCLEOTIDE SEQUENCE [LARGE SCALE GENOMIC DNA]</scope>
    <source>
        <strain evidence="3 4">DSM 25239</strain>
    </source>
</reference>
<feature type="domain" description="Response regulatory" evidence="2">
    <location>
        <begin position="3"/>
        <end position="118"/>
    </location>
</feature>
<accession>A0A841UCY2</accession>
<evidence type="ECO:0000313" key="3">
    <source>
        <dbReference type="EMBL" id="MBB6696034.1"/>
    </source>
</evidence>
<feature type="modified residue" description="4-aspartylphosphate" evidence="1">
    <location>
        <position position="53"/>
    </location>
</feature>
<dbReference type="Gene3D" id="3.40.50.2300">
    <property type="match status" value="1"/>
</dbReference>
<dbReference type="RefSeq" id="WP_185139977.1">
    <property type="nucleotide sequence ID" value="NZ_BORM01000012.1"/>
</dbReference>
<dbReference type="EMBL" id="JACJVR010000165">
    <property type="protein sequence ID" value="MBB6696034.1"/>
    <property type="molecule type" value="Genomic_DNA"/>
</dbReference>
<dbReference type="InterPro" id="IPR052048">
    <property type="entry name" value="ST_Response_Regulator"/>
</dbReference>
<dbReference type="InterPro" id="IPR011006">
    <property type="entry name" value="CheY-like_superfamily"/>
</dbReference>
<dbReference type="PROSITE" id="PS50110">
    <property type="entry name" value="RESPONSE_REGULATORY"/>
    <property type="match status" value="1"/>
</dbReference>
<keyword evidence="4" id="KW-1185">Reference proteome</keyword>
<dbReference type="Pfam" id="PF00072">
    <property type="entry name" value="Response_reg"/>
    <property type="match status" value="1"/>
</dbReference>
<gene>
    <name evidence="3" type="ORF">H7B90_32065</name>
</gene>
<dbReference type="AlphaFoldDB" id="A0A841UCY2"/>
<comment type="caution">
    <text evidence="3">The sequence shown here is derived from an EMBL/GenBank/DDBJ whole genome shotgun (WGS) entry which is preliminary data.</text>
</comment>
<organism evidence="3 4">
    <name type="scientific">Cohnella xylanilytica</name>
    <dbReference type="NCBI Taxonomy" id="557555"/>
    <lineage>
        <taxon>Bacteria</taxon>
        <taxon>Bacillati</taxon>
        <taxon>Bacillota</taxon>
        <taxon>Bacilli</taxon>
        <taxon>Bacillales</taxon>
        <taxon>Paenibacillaceae</taxon>
        <taxon>Cohnella</taxon>
    </lineage>
</organism>
<evidence type="ECO:0000313" key="4">
    <source>
        <dbReference type="Proteomes" id="UP000553776"/>
    </source>
</evidence>
<evidence type="ECO:0000256" key="1">
    <source>
        <dbReference type="PROSITE-ProRule" id="PRU00169"/>
    </source>
</evidence>
<dbReference type="PANTHER" id="PTHR43228:SF1">
    <property type="entry name" value="TWO-COMPONENT RESPONSE REGULATOR ARR22"/>
    <property type="match status" value="1"/>
</dbReference>
<protein>
    <submittedName>
        <fullName evidence="3">Response regulator</fullName>
    </submittedName>
</protein>
<proteinExistence type="predicted"/>
<evidence type="ECO:0000259" key="2">
    <source>
        <dbReference type="PROSITE" id="PS50110"/>
    </source>
</evidence>
<dbReference type="InterPro" id="IPR001789">
    <property type="entry name" value="Sig_transdc_resp-reg_receiver"/>
</dbReference>
<dbReference type="SUPFAM" id="SSF52172">
    <property type="entry name" value="CheY-like"/>
    <property type="match status" value="1"/>
</dbReference>
<dbReference type="PANTHER" id="PTHR43228">
    <property type="entry name" value="TWO-COMPONENT RESPONSE REGULATOR"/>
    <property type="match status" value="1"/>
</dbReference>
<name>A0A841UCY2_9BACL</name>
<dbReference type="Proteomes" id="UP000553776">
    <property type="component" value="Unassembled WGS sequence"/>
</dbReference>